<organism evidence="2 3">
    <name type="scientific">Chrysodeixis includens</name>
    <name type="common">Soybean looper</name>
    <name type="synonym">Pseudoplusia includens</name>
    <dbReference type="NCBI Taxonomy" id="689277"/>
    <lineage>
        <taxon>Eukaryota</taxon>
        <taxon>Metazoa</taxon>
        <taxon>Ecdysozoa</taxon>
        <taxon>Arthropoda</taxon>
        <taxon>Hexapoda</taxon>
        <taxon>Insecta</taxon>
        <taxon>Pterygota</taxon>
        <taxon>Neoptera</taxon>
        <taxon>Endopterygota</taxon>
        <taxon>Lepidoptera</taxon>
        <taxon>Glossata</taxon>
        <taxon>Ditrysia</taxon>
        <taxon>Noctuoidea</taxon>
        <taxon>Noctuidae</taxon>
        <taxon>Plusiinae</taxon>
        <taxon>Chrysodeixis</taxon>
    </lineage>
</organism>
<accession>A0A9N8KXI6</accession>
<dbReference type="EMBL" id="LR824005">
    <property type="protein sequence ID" value="CAD0195031.1"/>
    <property type="molecule type" value="Genomic_DNA"/>
</dbReference>
<protein>
    <submittedName>
        <fullName evidence="2">Uncharacterized protein</fullName>
    </submittedName>
</protein>
<proteinExistence type="predicted"/>
<dbReference type="AlphaFoldDB" id="A0A9N8KXI6"/>
<evidence type="ECO:0000313" key="2">
    <source>
        <dbReference type="EMBL" id="CAD0195031.1"/>
    </source>
</evidence>
<evidence type="ECO:0000313" key="3">
    <source>
        <dbReference type="Proteomes" id="UP001154114"/>
    </source>
</evidence>
<name>A0A9N8KXI6_CHRIL</name>
<sequence length="120" mass="12864">MHGAARHGSVPLGISAPRDAARAVSCGCNMSEAVDCFKFESTSGERAGASPRGPAAECPTASASGPLRRRVAATWTRARYFNTGIIWLADVRWEARYVMLDCYVRHLSSDSTDNSTGILT</sequence>
<dbReference type="Proteomes" id="UP001154114">
    <property type="component" value="Chromosome 2"/>
</dbReference>
<feature type="region of interest" description="Disordered" evidence="1">
    <location>
        <begin position="43"/>
        <end position="62"/>
    </location>
</feature>
<reference evidence="2" key="1">
    <citation type="submission" date="2021-12" db="EMBL/GenBank/DDBJ databases">
        <authorList>
            <person name="King R."/>
        </authorList>
    </citation>
    <scope>NUCLEOTIDE SEQUENCE</scope>
</reference>
<gene>
    <name evidence="2" type="ORF">CINC_LOCUS5880</name>
</gene>
<evidence type="ECO:0000256" key="1">
    <source>
        <dbReference type="SAM" id="MobiDB-lite"/>
    </source>
</evidence>
<keyword evidence="3" id="KW-1185">Reference proteome</keyword>